<dbReference type="SUPFAM" id="SSF48350">
    <property type="entry name" value="GTPase activation domain, GAP"/>
    <property type="match status" value="1"/>
</dbReference>
<evidence type="ECO:0000313" key="4">
    <source>
        <dbReference type="Proteomes" id="UP000825002"/>
    </source>
</evidence>
<feature type="non-terminal residue" evidence="3">
    <location>
        <position position="395"/>
    </location>
</feature>
<protein>
    <submittedName>
        <fullName evidence="3">Rho GTPase-activating protein 20</fullName>
    </submittedName>
</protein>
<feature type="compositionally biased region" description="Polar residues" evidence="1">
    <location>
        <begin position="382"/>
        <end position="395"/>
    </location>
</feature>
<evidence type="ECO:0000313" key="3">
    <source>
        <dbReference type="EMBL" id="KAG9510326.1"/>
    </source>
</evidence>
<feature type="compositionally biased region" description="Low complexity" evidence="1">
    <location>
        <begin position="142"/>
        <end position="185"/>
    </location>
</feature>
<reference evidence="3 4" key="1">
    <citation type="submission" date="2020-10" db="EMBL/GenBank/DDBJ databases">
        <authorList>
            <person name="Klimov P.B."/>
            <person name="Dyachkov S.M."/>
            <person name="Chetverikov P.E."/>
        </authorList>
    </citation>
    <scope>NUCLEOTIDE SEQUENCE [LARGE SCALE GENOMIC DNA]</scope>
    <source>
        <strain evidence="3">BMOC 18-1129-001#AD2665</strain>
        <tissue evidence="3">Entire mites</tissue>
    </source>
</reference>
<feature type="region of interest" description="Disordered" evidence="1">
    <location>
        <begin position="200"/>
        <end position="225"/>
    </location>
</feature>
<feature type="domain" description="Rho-GAP" evidence="2">
    <location>
        <begin position="1"/>
        <end position="110"/>
    </location>
</feature>
<dbReference type="InterPro" id="IPR000198">
    <property type="entry name" value="RhoGAP_dom"/>
</dbReference>
<dbReference type="Pfam" id="PF00620">
    <property type="entry name" value="RhoGAP"/>
    <property type="match status" value="1"/>
</dbReference>
<dbReference type="PROSITE" id="PS50238">
    <property type="entry name" value="RHOGAP"/>
    <property type="match status" value="1"/>
</dbReference>
<comment type="caution">
    <text evidence="3">The sequence shown here is derived from an EMBL/GenBank/DDBJ whole genome shotgun (WGS) entry which is preliminary data.</text>
</comment>
<feature type="compositionally biased region" description="Low complexity" evidence="1">
    <location>
        <begin position="324"/>
        <end position="357"/>
    </location>
</feature>
<accession>A0ABQ7SA91</accession>
<dbReference type="Gene3D" id="1.10.555.10">
    <property type="entry name" value="Rho GTPase activation protein"/>
    <property type="match status" value="1"/>
</dbReference>
<feature type="region of interest" description="Disordered" evidence="1">
    <location>
        <begin position="124"/>
        <end position="185"/>
    </location>
</feature>
<dbReference type="Proteomes" id="UP000825002">
    <property type="component" value="Unassembled WGS sequence"/>
</dbReference>
<organism evidence="3 4">
    <name type="scientific">Fragariocoptes setiger</name>
    <dbReference type="NCBI Taxonomy" id="1670756"/>
    <lineage>
        <taxon>Eukaryota</taxon>
        <taxon>Metazoa</taxon>
        <taxon>Ecdysozoa</taxon>
        <taxon>Arthropoda</taxon>
        <taxon>Chelicerata</taxon>
        <taxon>Arachnida</taxon>
        <taxon>Acari</taxon>
        <taxon>Acariformes</taxon>
        <taxon>Trombidiformes</taxon>
        <taxon>Prostigmata</taxon>
        <taxon>Eupodina</taxon>
        <taxon>Eriophyoidea</taxon>
        <taxon>Phytoptidae</taxon>
        <taxon>Fragariocoptes</taxon>
    </lineage>
</organism>
<dbReference type="InterPro" id="IPR008936">
    <property type="entry name" value="Rho_GTPase_activation_prot"/>
</dbReference>
<feature type="non-terminal residue" evidence="3">
    <location>
        <position position="1"/>
    </location>
</feature>
<dbReference type="EMBL" id="JAIFTH010000173">
    <property type="protein sequence ID" value="KAG9510326.1"/>
    <property type="molecule type" value="Genomic_DNA"/>
</dbReference>
<feature type="region of interest" description="Disordered" evidence="1">
    <location>
        <begin position="238"/>
        <end position="286"/>
    </location>
</feature>
<keyword evidence="4" id="KW-1185">Reference proteome</keyword>
<proteinExistence type="predicted"/>
<name>A0ABQ7SA91_9ACAR</name>
<gene>
    <name evidence="3" type="primary">ARHGAP20</name>
    <name evidence="3" type="ORF">GZH46_01135</name>
</gene>
<dbReference type="PANTHER" id="PTHR23179">
    <property type="entry name" value="T-CELL ACTIVATION RHO GTPASE ACTIVATING PROTEIN-RELATED"/>
    <property type="match status" value="1"/>
</dbReference>
<sequence>CQASARASAKLSAKKCEARKRIVRLLASLEGANQALLRHTVCVLWHIATHAHVNKMSADNLGVCVGQSLLNEGHNNAVTQMCSTSPKAQEMSKLVPRLVAYLITNAVDLFGPQVIGLFGPPPVSVSSDGQFQEREVAPPVATSPSPLSPEPLQLSPSPTTAKPTSTGCVTPTPTSLTTARTSTAVTTSTTATTNKITSVEFEEKQGQLDAKTTTTMERPESVDEPDCYHRLDEHDNTTMCSKQSTAHSDDVSSVLDTPTPPRTPESEEDDDELGNQRGTQYGSNDDQHLLLFDSSSRPLSSISSHTRHNEHLLMGVNGLRRGDTGSCSVPSPTSSSGSNSVASTSTNTDTSNSFDSPTPTPTLTVDALTAGQGCLPAKCGTKSANRSRSSTSGDS</sequence>
<dbReference type="PANTHER" id="PTHR23179:SF3">
    <property type="entry name" value="RHO GTPASE-ACTIVATING PROTEIN 20"/>
    <property type="match status" value="1"/>
</dbReference>
<evidence type="ECO:0000256" key="1">
    <source>
        <dbReference type="SAM" id="MobiDB-lite"/>
    </source>
</evidence>
<evidence type="ECO:0000259" key="2">
    <source>
        <dbReference type="PROSITE" id="PS50238"/>
    </source>
</evidence>
<feature type="region of interest" description="Disordered" evidence="1">
    <location>
        <begin position="317"/>
        <end position="395"/>
    </location>
</feature>